<protein>
    <submittedName>
        <fullName evidence="1">Uncharacterized protein</fullName>
    </submittedName>
</protein>
<dbReference type="AlphaFoldDB" id="A0AAN9A1G4"/>
<feature type="non-terminal residue" evidence="1">
    <location>
        <position position="1"/>
    </location>
</feature>
<feature type="non-terminal residue" evidence="1">
    <location>
        <position position="77"/>
    </location>
</feature>
<dbReference type="EMBL" id="JAXCGZ010014357">
    <property type="protein sequence ID" value="KAK7071528.1"/>
    <property type="molecule type" value="Genomic_DNA"/>
</dbReference>
<proteinExistence type="predicted"/>
<dbReference type="Proteomes" id="UP001381693">
    <property type="component" value="Unassembled WGS sequence"/>
</dbReference>
<name>A0AAN9A1G4_HALRR</name>
<keyword evidence="2" id="KW-1185">Reference proteome</keyword>
<accession>A0AAN9A1G4</accession>
<sequence>RMETSSLQEEIITLQKPRSTASTWEIEKYSYKYIMDDLKSHHTPFTLHFDRFSPLHLDCKDFFLRALRLIFSPFKKS</sequence>
<comment type="caution">
    <text evidence="1">The sequence shown here is derived from an EMBL/GenBank/DDBJ whole genome shotgun (WGS) entry which is preliminary data.</text>
</comment>
<reference evidence="1 2" key="1">
    <citation type="submission" date="2023-11" db="EMBL/GenBank/DDBJ databases">
        <title>Halocaridina rubra genome assembly.</title>
        <authorList>
            <person name="Smith C."/>
        </authorList>
    </citation>
    <scope>NUCLEOTIDE SEQUENCE [LARGE SCALE GENOMIC DNA]</scope>
    <source>
        <strain evidence="1">EP-1</strain>
        <tissue evidence="1">Whole</tissue>
    </source>
</reference>
<evidence type="ECO:0000313" key="1">
    <source>
        <dbReference type="EMBL" id="KAK7071528.1"/>
    </source>
</evidence>
<gene>
    <name evidence="1" type="ORF">SK128_026922</name>
</gene>
<organism evidence="1 2">
    <name type="scientific">Halocaridina rubra</name>
    <name type="common">Hawaiian red shrimp</name>
    <dbReference type="NCBI Taxonomy" id="373956"/>
    <lineage>
        <taxon>Eukaryota</taxon>
        <taxon>Metazoa</taxon>
        <taxon>Ecdysozoa</taxon>
        <taxon>Arthropoda</taxon>
        <taxon>Crustacea</taxon>
        <taxon>Multicrustacea</taxon>
        <taxon>Malacostraca</taxon>
        <taxon>Eumalacostraca</taxon>
        <taxon>Eucarida</taxon>
        <taxon>Decapoda</taxon>
        <taxon>Pleocyemata</taxon>
        <taxon>Caridea</taxon>
        <taxon>Atyoidea</taxon>
        <taxon>Atyidae</taxon>
        <taxon>Halocaridina</taxon>
    </lineage>
</organism>
<evidence type="ECO:0000313" key="2">
    <source>
        <dbReference type="Proteomes" id="UP001381693"/>
    </source>
</evidence>